<dbReference type="AlphaFoldDB" id="X1HGA6"/>
<feature type="transmembrane region" description="Helical" evidence="1">
    <location>
        <begin position="54"/>
        <end position="72"/>
    </location>
</feature>
<evidence type="ECO:0000313" key="2">
    <source>
        <dbReference type="EMBL" id="GAH68447.1"/>
    </source>
</evidence>
<keyword evidence="1" id="KW-0812">Transmembrane</keyword>
<keyword evidence="1" id="KW-0472">Membrane</keyword>
<comment type="caution">
    <text evidence="2">The sequence shown here is derived from an EMBL/GenBank/DDBJ whole genome shotgun (WGS) entry which is preliminary data.</text>
</comment>
<organism evidence="2">
    <name type="scientific">marine sediment metagenome</name>
    <dbReference type="NCBI Taxonomy" id="412755"/>
    <lineage>
        <taxon>unclassified sequences</taxon>
        <taxon>metagenomes</taxon>
        <taxon>ecological metagenomes</taxon>
    </lineage>
</organism>
<keyword evidence="1" id="KW-1133">Transmembrane helix</keyword>
<evidence type="ECO:0000256" key="1">
    <source>
        <dbReference type="SAM" id="Phobius"/>
    </source>
</evidence>
<name>X1HGA6_9ZZZZ</name>
<feature type="non-terminal residue" evidence="2">
    <location>
        <position position="1"/>
    </location>
</feature>
<proteinExistence type="predicted"/>
<dbReference type="EMBL" id="BARU01028245">
    <property type="protein sequence ID" value="GAH68447.1"/>
    <property type="molecule type" value="Genomic_DNA"/>
</dbReference>
<reference evidence="2" key="1">
    <citation type="journal article" date="2014" name="Front. Microbiol.">
        <title>High frequency of phylogenetically diverse reductive dehalogenase-homologous genes in deep subseafloor sedimentary metagenomes.</title>
        <authorList>
            <person name="Kawai M."/>
            <person name="Futagami T."/>
            <person name="Toyoda A."/>
            <person name="Takaki Y."/>
            <person name="Nishi S."/>
            <person name="Hori S."/>
            <person name="Arai W."/>
            <person name="Tsubouchi T."/>
            <person name="Morono Y."/>
            <person name="Uchiyama I."/>
            <person name="Ito T."/>
            <person name="Fujiyama A."/>
            <person name="Inagaki F."/>
            <person name="Takami H."/>
        </authorList>
    </citation>
    <scope>NUCLEOTIDE SEQUENCE</scope>
    <source>
        <strain evidence="2">Expedition CK06-06</strain>
    </source>
</reference>
<gene>
    <name evidence="2" type="ORF">S03H2_45119</name>
</gene>
<protein>
    <submittedName>
        <fullName evidence="2">Uncharacterized protein</fullName>
    </submittedName>
</protein>
<accession>X1HGA6</accession>
<sequence>LAGTITQAAWDTLSEGGVIIRFYANDTYGNIGTRYVLVYFEIPEELDGEPAISFGNYFLIFALIGILSLIIIDKRKKFYEN</sequence>